<dbReference type="InterPro" id="IPR005225">
    <property type="entry name" value="Small_GTP-bd"/>
</dbReference>
<dbReference type="SMART" id="SM00838">
    <property type="entry name" value="EFG_C"/>
    <property type="match status" value="1"/>
</dbReference>
<dbReference type="InterPro" id="IPR035647">
    <property type="entry name" value="EFG_III/V"/>
</dbReference>
<dbReference type="InterPro" id="IPR035651">
    <property type="entry name" value="BipA_V"/>
</dbReference>
<dbReference type="InterPro" id="IPR031157">
    <property type="entry name" value="G_TR_CS"/>
</dbReference>
<dbReference type="InterPro" id="IPR009000">
    <property type="entry name" value="Transl_B-barrel_sf"/>
</dbReference>
<dbReference type="PROSITE" id="PS00301">
    <property type="entry name" value="G_TR_1"/>
    <property type="match status" value="1"/>
</dbReference>
<dbReference type="InterPro" id="IPR047043">
    <property type="entry name" value="BipA_III"/>
</dbReference>
<dbReference type="Gene3D" id="2.40.50.250">
    <property type="entry name" value="bipa protein"/>
    <property type="match status" value="1"/>
</dbReference>
<gene>
    <name evidence="4" type="ORF">A2Y82_00330</name>
</gene>
<dbReference type="Pfam" id="PF00679">
    <property type="entry name" value="EFG_C"/>
    <property type="match status" value="1"/>
</dbReference>
<dbReference type="InterPro" id="IPR004161">
    <property type="entry name" value="EFTu-like_2"/>
</dbReference>
<dbReference type="Gene3D" id="3.30.70.240">
    <property type="match status" value="1"/>
</dbReference>
<evidence type="ECO:0000259" key="3">
    <source>
        <dbReference type="PROSITE" id="PS51722"/>
    </source>
</evidence>
<dbReference type="EMBL" id="MHHZ01000007">
    <property type="protein sequence ID" value="OGY42187.1"/>
    <property type="molecule type" value="Genomic_DNA"/>
</dbReference>
<dbReference type="Gene3D" id="3.30.70.870">
    <property type="entry name" value="Elongation Factor G (Translational Gtpase), domain 3"/>
    <property type="match status" value="1"/>
</dbReference>
<dbReference type="FunFam" id="3.40.50.300:FF:000055">
    <property type="entry name" value="GTP-binding protein TypA"/>
    <property type="match status" value="1"/>
</dbReference>
<dbReference type="SUPFAM" id="SSF52540">
    <property type="entry name" value="P-loop containing nucleoside triphosphate hydrolases"/>
    <property type="match status" value="1"/>
</dbReference>
<name>A0A1G1XS93_9BACT</name>
<accession>A0A1G1XS93</accession>
<dbReference type="FunFam" id="3.30.70.240:FF:000002">
    <property type="entry name" value="GTP-binding protein TypA"/>
    <property type="match status" value="1"/>
</dbReference>
<dbReference type="CDD" id="cd16263">
    <property type="entry name" value="BipA_III"/>
    <property type="match status" value="1"/>
</dbReference>
<dbReference type="SUPFAM" id="SSF50447">
    <property type="entry name" value="Translation proteins"/>
    <property type="match status" value="1"/>
</dbReference>
<keyword evidence="1" id="KW-0342">GTP-binding</keyword>
<dbReference type="Proteomes" id="UP000176498">
    <property type="component" value="Unassembled WGS sequence"/>
</dbReference>
<dbReference type="InterPro" id="IPR047042">
    <property type="entry name" value="BipA_II"/>
</dbReference>
<dbReference type="CDD" id="cd03710">
    <property type="entry name" value="BipA_TypA_C"/>
    <property type="match status" value="1"/>
</dbReference>
<protein>
    <recommendedName>
        <fullName evidence="2">50S ribosomal subunit assembly factor BipA</fullName>
    </recommendedName>
</protein>
<dbReference type="AlphaFoldDB" id="A0A1G1XS93"/>
<dbReference type="PANTHER" id="PTHR42908:SF8">
    <property type="entry name" value="TR-TYPE G DOMAIN-CONTAINING PROTEIN"/>
    <property type="match status" value="1"/>
</dbReference>
<dbReference type="InterPro" id="IPR042116">
    <property type="entry name" value="TypA/BipA_C"/>
</dbReference>
<dbReference type="Pfam" id="PF00009">
    <property type="entry name" value="GTP_EFTU"/>
    <property type="match status" value="1"/>
</dbReference>
<dbReference type="GO" id="GO:1990904">
    <property type="term" value="C:ribonucleoprotein complex"/>
    <property type="evidence" value="ECO:0007669"/>
    <property type="project" value="TreeGrafter"/>
</dbReference>
<dbReference type="CDD" id="cd03691">
    <property type="entry name" value="BipA_TypA_II"/>
    <property type="match status" value="1"/>
</dbReference>
<dbReference type="InterPro" id="IPR006298">
    <property type="entry name" value="BipA"/>
</dbReference>
<sequence length="604" mass="67151">MNNIRNVAIIAHVDHGKTTLVDALLRQSKTNLNKDVVNTDLIMDSNELEKERGITIFSKNASVAWQDVKINIIDTPGHADFGGEVERVLNMADGCLLLIDAKEGPMPQTRFVLKKALEMGLKIIVVINKIDKPDARPDFVLDKTLELFIELGADNQALNFPVIYAAAKQGKAGLDSDLKKMSDISPVFAAILKHIPAPLEDVNLPLQMLVSNVTGDNFKGRIAIGRVHNGKIKAGQEIMHINRQGQMAKYRLVSLMTFKGLNRIEAEEVLAGDIAALAGIDEINIGETIADAENPKALPLLNIDEPTIKMGIMVNDSPFAGKEGKYSTSRKIRERLYKELETDMALRVEDGLKGDWIISGRGELHLAILIERMRREGYEFQVSRPQVINKEINGQKLTPYERVFVEVPEAYYGSVMQKLGSRKGELKDMKTIDNIVYLEFIVPTRGLFGYRSEFLTDSHGLGIINTNFYQYLPDPNNWKDREQGSLVAHESGTTNLYGLINVQGRGVLFYGPGTPVYVGQVVGQNSRSGDIRVNVCKTKQLSNMRSKGDGSADHFNTPKTMDLEDALEYIGDDELVEVTPKNIRIRKIILNALIAKRMARAVQG</sequence>
<dbReference type="GO" id="GO:0005525">
    <property type="term" value="F:GTP binding"/>
    <property type="evidence" value="ECO:0007669"/>
    <property type="project" value="UniProtKB-KW"/>
</dbReference>
<evidence type="ECO:0000313" key="4">
    <source>
        <dbReference type="EMBL" id="OGY42187.1"/>
    </source>
</evidence>
<dbReference type="Gene3D" id="2.40.30.10">
    <property type="entry name" value="Translation factors"/>
    <property type="match status" value="1"/>
</dbReference>
<evidence type="ECO:0000313" key="5">
    <source>
        <dbReference type="Proteomes" id="UP000176498"/>
    </source>
</evidence>
<dbReference type="CDD" id="cd01891">
    <property type="entry name" value="TypA_BipA"/>
    <property type="match status" value="1"/>
</dbReference>
<organism evidence="4 5">
    <name type="scientific">Candidatus Buchananbacteria bacterium RBG_13_36_9</name>
    <dbReference type="NCBI Taxonomy" id="1797530"/>
    <lineage>
        <taxon>Bacteria</taxon>
        <taxon>Candidatus Buchananiibacteriota</taxon>
    </lineage>
</organism>
<dbReference type="PANTHER" id="PTHR42908">
    <property type="entry name" value="TRANSLATION ELONGATION FACTOR-RELATED"/>
    <property type="match status" value="1"/>
</dbReference>
<dbReference type="InterPro" id="IPR048876">
    <property type="entry name" value="BipA_C"/>
</dbReference>
<dbReference type="InterPro" id="IPR027417">
    <property type="entry name" value="P-loop_NTPase"/>
</dbReference>
<keyword evidence="1" id="KW-0547">Nucleotide-binding</keyword>
<dbReference type="NCBIfam" id="TIGR00231">
    <property type="entry name" value="small_GTP"/>
    <property type="match status" value="1"/>
</dbReference>
<dbReference type="InterPro" id="IPR047041">
    <property type="entry name" value="BipA_GTP-bd_dom"/>
</dbReference>
<dbReference type="PRINTS" id="PR00315">
    <property type="entry name" value="ELONGATNFCT"/>
</dbReference>
<dbReference type="Gene3D" id="3.40.50.300">
    <property type="entry name" value="P-loop containing nucleotide triphosphate hydrolases"/>
    <property type="match status" value="1"/>
</dbReference>
<dbReference type="FunFam" id="3.30.70.870:FF:000003">
    <property type="entry name" value="GTP-binding protein TypA"/>
    <property type="match status" value="1"/>
</dbReference>
<dbReference type="PROSITE" id="PS51722">
    <property type="entry name" value="G_TR_2"/>
    <property type="match status" value="1"/>
</dbReference>
<feature type="domain" description="Tr-type G" evidence="3">
    <location>
        <begin position="2"/>
        <end position="199"/>
    </location>
</feature>
<evidence type="ECO:0000256" key="1">
    <source>
        <dbReference type="ARBA" id="ARBA00023134"/>
    </source>
</evidence>
<comment type="caution">
    <text evidence="4">The sequence shown here is derived from an EMBL/GenBank/DDBJ whole genome shotgun (WGS) entry which is preliminary data.</text>
</comment>
<reference evidence="4 5" key="1">
    <citation type="journal article" date="2016" name="Nat. Commun.">
        <title>Thousands of microbial genomes shed light on interconnected biogeochemical processes in an aquifer system.</title>
        <authorList>
            <person name="Anantharaman K."/>
            <person name="Brown C.T."/>
            <person name="Hug L.A."/>
            <person name="Sharon I."/>
            <person name="Castelle C.J."/>
            <person name="Probst A.J."/>
            <person name="Thomas B.C."/>
            <person name="Singh A."/>
            <person name="Wilkins M.J."/>
            <person name="Karaoz U."/>
            <person name="Brodie E.L."/>
            <person name="Williams K.H."/>
            <person name="Hubbard S.S."/>
            <person name="Banfield J.F."/>
        </authorList>
    </citation>
    <scope>NUCLEOTIDE SEQUENCE [LARGE SCALE GENOMIC DNA]</scope>
</reference>
<dbReference type="GO" id="GO:0005829">
    <property type="term" value="C:cytosol"/>
    <property type="evidence" value="ECO:0007669"/>
    <property type="project" value="TreeGrafter"/>
</dbReference>
<dbReference type="InterPro" id="IPR000640">
    <property type="entry name" value="EFG_V-like"/>
</dbReference>
<dbReference type="FunFam" id="2.40.30.10:FF:000016">
    <property type="entry name" value="GTP-binding protein TypA"/>
    <property type="match status" value="1"/>
</dbReference>
<dbReference type="Pfam" id="PF03144">
    <property type="entry name" value="GTP_EFTU_D2"/>
    <property type="match status" value="1"/>
</dbReference>
<dbReference type="Pfam" id="PF21018">
    <property type="entry name" value="BipA_C"/>
    <property type="match status" value="1"/>
</dbReference>
<dbReference type="InterPro" id="IPR000795">
    <property type="entry name" value="T_Tr_GTP-bd_dom"/>
</dbReference>
<evidence type="ECO:0000256" key="2">
    <source>
        <dbReference type="ARBA" id="ARBA00035722"/>
    </source>
</evidence>
<dbReference type="NCBIfam" id="TIGR01394">
    <property type="entry name" value="TypA_BipA"/>
    <property type="match status" value="1"/>
</dbReference>
<proteinExistence type="predicted"/>
<dbReference type="GO" id="GO:0003924">
    <property type="term" value="F:GTPase activity"/>
    <property type="evidence" value="ECO:0007669"/>
    <property type="project" value="InterPro"/>
</dbReference>
<dbReference type="SUPFAM" id="SSF54980">
    <property type="entry name" value="EF-G C-terminal domain-like"/>
    <property type="match status" value="2"/>
</dbReference>